<dbReference type="InterPro" id="IPR002220">
    <property type="entry name" value="DapA-like"/>
</dbReference>
<dbReference type="Proteomes" id="UP001174909">
    <property type="component" value="Unassembled WGS sequence"/>
</dbReference>
<accession>A0AA35QWP3</accession>
<keyword evidence="4" id="KW-0949">S-adenosyl-L-methionine</keyword>
<dbReference type="GO" id="GO:0006012">
    <property type="term" value="P:galactose metabolic process"/>
    <property type="evidence" value="ECO:0007669"/>
    <property type="project" value="TreeGrafter"/>
</dbReference>
<evidence type="ECO:0000256" key="3">
    <source>
        <dbReference type="ARBA" id="ARBA00022679"/>
    </source>
</evidence>
<dbReference type="GO" id="GO:0009007">
    <property type="term" value="F:site-specific DNA-methyltransferase (adenine-specific) activity"/>
    <property type="evidence" value="ECO:0007669"/>
    <property type="project" value="UniProtKB-EC"/>
</dbReference>
<reference evidence="8" key="1">
    <citation type="submission" date="2023-03" db="EMBL/GenBank/DDBJ databases">
        <authorList>
            <person name="Steffen K."/>
            <person name="Cardenas P."/>
        </authorList>
    </citation>
    <scope>NUCLEOTIDE SEQUENCE</scope>
</reference>
<organism evidence="8 9">
    <name type="scientific">Geodia barretti</name>
    <name type="common">Barrett's horny sponge</name>
    <dbReference type="NCBI Taxonomy" id="519541"/>
    <lineage>
        <taxon>Eukaryota</taxon>
        <taxon>Metazoa</taxon>
        <taxon>Porifera</taxon>
        <taxon>Demospongiae</taxon>
        <taxon>Heteroscleromorpha</taxon>
        <taxon>Tetractinellida</taxon>
        <taxon>Astrophorina</taxon>
        <taxon>Geodiidae</taxon>
        <taxon>Geodia</taxon>
    </lineage>
</organism>
<dbReference type="GO" id="GO:0032259">
    <property type="term" value="P:methylation"/>
    <property type="evidence" value="ECO:0007669"/>
    <property type="project" value="UniProtKB-KW"/>
</dbReference>
<comment type="caution">
    <text evidence="8">The sequence shown here is derived from an EMBL/GenBank/DDBJ whole genome shotgun (WGS) entry which is preliminary data.</text>
</comment>
<dbReference type="AlphaFoldDB" id="A0AA35QWP3"/>
<dbReference type="SUPFAM" id="SSF54211">
    <property type="entry name" value="Ribosomal protein S5 domain 2-like"/>
    <property type="match status" value="1"/>
</dbReference>
<keyword evidence="6" id="KW-0067">ATP-binding</keyword>
<dbReference type="Pfam" id="PF00701">
    <property type="entry name" value="DHDPS"/>
    <property type="match status" value="1"/>
</dbReference>
<dbReference type="EMBL" id="CASHTH010000237">
    <property type="protein sequence ID" value="CAI7995041.1"/>
    <property type="molecule type" value="Genomic_DNA"/>
</dbReference>
<keyword evidence="2 8" id="KW-0489">Methyltransferase</keyword>
<protein>
    <submittedName>
        <fullName evidence="8">Modification methylase StsI</fullName>
    </submittedName>
</protein>
<dbReference type="GO" id="GO:0004335">
    <property type="term" value="F:galactokinase activity"/>
    <property type="evidence" value="ECO:0007669"/>
    <property type="project" value="TreeGrafter"/>
</dbReference>
<feature type="domain" description="GHMP kinase N-terminal" evidence="7">
    <location>
        <begin position="2"/>
        <end position="59"/>
    </location>
</feature>
<sequence>MEAGIGSSAAIGVATLTAINHLHELNLSALDIARIGGIVENRIVGVPCEAVDAITVAAGQKDTPLSIRSQPNQILETVPLPLNTILIGIHSRAQRTLTSSAYVDARTAAFMGLTILQKTLDLEELRDNYLCRLSVKDFRQKCWKVLPARMKGADFLDRYGETVDPLIKVEPQKVYGAFAGALGDNLSDIIDAPTTEGVKYAGSKLKLLPHILQLAKRTDAKTVLDGFSGTTRVSQAFAKAGYQVLCNDIAAWSEVFGVCYLLNRKSKTDYVELIEYLNELPPKDGWFTAHYGGNPSSARTDGLKKPWQTRNTRKLDAIREEIEQLPLTKVERAVALTSLILALDRVDSTLGHFASYLKQWSPRSFNELTLEVPNLFCTEEQHEVSRQDIFELVNDRTVDLAYYDPPYGSNNEKMPPSRVRYASYYHLWSTVCLNDKPELFGKALRRKDTSDTLASSVFEEFRRNGCTGRFIAVEAIERLIRNTRARWIILSYSSTGRATAGELNEILRDNGSLVEVVEIDYKRNVMAGMKWTHDWVRNADLPNREFLFLIEKGTEVLITPFDEQDRIDEDGLRSVVEYNINAGVHGVVIAFATEIMKLTEAERLQIAKVVVDQTRGRVPVVVNTGAVSTAATVQI</sequence>
<dbReference type="InterPro" id="IPR020568">
    <property type="entry name" value="Ribosomal_Su5_D2-typ_SF"/>
</dbReference>
<evidence type="ECO:0000313" key="8">
    <source>
        <dbReference type="EMBL" id="CAI7995041.1"/>
    </source>
</evidence>
<evidence type="ECO:0000256" key="1">
    <source>
        <dbReference type="ARBA" id="ARBA00011881"/>
    </source>
</evidence>
<dbReference type="CDD" id="cd00408">
    <property type="entry name" value="DHDPS-like"/>
    <property type="match status" value="1"/>
</dbReference>
<dbReference type="GO" id="GO:0016829">
    <property type="term" value="F:lyase activity"/>
    <property type="evidence" value="ECO:0007669"/>
    <property type="project" value="InterPro"/>
</dbReference>
<dbReference type="InterPro" id="IPR014721">
    <property type="entry name" value="Ribsml_uS5_D2-typ_fold_subgr"/>
</dbReference>
<dbReference type="Gene3D" id="3.20.20.70">
    <property type="entry name" value="Aldolase class I"/>
    <property type="match status" value="1"/>
</dbReference>
<keyword evidence="5" id="KW-0547">Nucleotide-binding</keyword>
<dbReference type="Pfam" id="PF02086">
    <property type="entry name" value="MethyltransfD12"/>
    <property type="match status" value="1"/>
</dbReference>
<evidence type="ECO:0000259" key="7">
    <source>
        <dbReference type="Pfam" id="PF00288"/>
    </source>
</evidence>
<dbReference type="PANTHER" id="PTHR10457">
    <property type="entry name" value="MEVALONATE KINASE/GALACTOKINASE"/>
    <property type="match status" value="1"/>
</dbReference>
<dbReference type="PANTHER" id="PTHR10457:SF35">
    <property type="entry name" value="L-ARABINOKINASE"/>
    <property type="match status" value="1"/>
</dbReference>
<dbReference type="GO" id="GO:0005524">
    <property type="term" value="F:ATP binding"/>
    <property type="evidence" value="ECO:0007669"/>
    <property type="project" value="UniProtKB-KW"/>
</dbReference>
<dbReference type="InterPro" id="IPR006204">
    <property type="entry name" value="GHMP_kinase_N_dom"/>
</dbReference>
<dbReference type="SUPFAM" id="SSF53335">
    <property type="entry name" value="S-adenosyl-L-methionine-dependent methyltransferases"/>
    <property type="match status" value="1"/>
</dbReference>
<dbReference type="GO" id="GO:0005829">
    <property type="term" value="C:cytosol"/>
    <property type="evidence" value="ECO:0007669"/>
    <property type="project" value="TreeGrafter"/>
</dbReference>
<dbReference type="SUPFAM" id="SSF51569">
    <property type="entry name" value="Aldolase"/>
    <property type="match status" value="1"/>
</dbReference>
<evidence type="ECO:0000256" key="4">
    <source>
        <dbReference type="ARBA" id="ARBA00022691"/>
    </source>
</evidence>
<evidence type="ECO:0000313" key="9">
    <source>
        <dbReference type="Proteomes" id="UP001174909"/>
    </source>
</evidence>
<keyword evidence="3" id="KW-0808">Transferase</keyword>
<comment type="subunit">
    <text evidence="1">Homotetramer.</text>
</comment>
<dbReference type="Pfam" id="PF00288">
    <property type="entry name" value="GHMP_kinases_N"/>
    <property type="match status" value="1"/>
</dbReference>
<dbReference type="InterPro" id="IPR013785">
    <property type="entry name" value="Aldolase_TIM"/>
</dbReference>
<evidence type="ECO:0000256" key="6">
    <source>
        <dbReference type="ARBA" id="ARBA00022840"/>
    </source>
</evidence>
<keyword evidence="9" id="KW-1185">Reference proteome</keyword>
<name>A0AA35QWP3_GEOBA</name>
<dbReference type="Gene3D" id="3.30.230.10">
    <property type="match status" value="1"/>
</dbReference>
<evidence type="ECO:0000256" key="5">
    <source>
        <dbReference type="ARBA" id="ARBA00022741"/>
    </source>
</evidence>
<proteinExistence type="predicted"/>
<gene>
    <name evidence="8" type="ORF">GBAR_LOCUS1598</name>
</gene>
<dbReference type="InterPro" id="IPR029063">
    <property type="entry name" value="SAM-dependent_MTases_sf"/>
</dbReference>
<dbReference type="GO" id="GO:0009307">
    <property type="term" value="P:DNA restriction-modification system"/>
    <property type="evidence" value="ECO:0007669"/>
    <property type="project" value="InterPro"/>
</dbReference>
<dbReference type="InterPro" id="IPR012327">
    <property type="entry name" value="MeTrfase_D12"/>
</dbReference>
<evidence type="ECO:0000256" key="2">
    <source>
        <dbReference type="ARBA" id="ARBA00022603"/>
    </source>
</evidence>